<sequence>MNIDKIQYKRKCGINDDENDDIQIGLFFYNIGYKYRPKKIKLFFYTNRPNLRAALPRRF</sequence>
<accession>A0ABQ2NMV8</accession>
<organism evidence="1 2">
    <name type="scientific">Cloacibacterium rupense</name>
    <dbReference type="NCBI Taxonomy" id="517423"/>
    <lineage>
        <taxon>Bacteria</taxon>
        <taxon>Pseudomonadati</taxon>
        <taxon>Bacteroidota</taxon>
        <taxon>Flavobacteriia</taxon>
        <taxon>Flavobacteriales</taxon>
        <taxon>Weeksellaceae</taxon>
    </lineage>
</organism>
<dbReference type="EMBL" id="BMLV01000002">
    <property type="protein sequence ID" value="GGP03088.1"/>
    <property type="molecule type" value="Genomic_DNA"/>
</dbReference>
<dbReference type="Proteomes" id="UP000620064">
    <property type="component" value="Unassembled WGS sequence"/>
</dbReference>
<comment type="caution">
    <text evidence="1">The sequence shown here is derived from an EMBL/GenBank/DDBJ whole genome shotgun (WGS) entry which is preliminary data.</text>
</comment>
<evidence type="ECO:0000313" key="2">
    <source>
        <dbReference type="Proteomes" id="UP000620064"/>
    </source>
</evidence>
<keyword evidence="2" id="KW-1185">Reference proteome</keyword>
<proteinExistence type="predicted"/>
<gene>
    <name evidence="1" type="ORF">GCM10010992_10090</name>
</gene>
<evidence type="ECO:0000313" key="1">
    <source>
        <dbReference type="EMBL" id="GGP03088.1"/>
    </source>
</evidence>
<reference evidence="2" key="1">
    <citation type="journal article" date="2019" name="Int. J. Syst. Evol. Microbiol.">
        <title>The Global Catalogue of Microorganisms (GCM) 10K type strain sequencing project: providing services to taxonomists for standard genome sequencing and annotation.</title>
        <authorList>
            <consortium name="The Broad Institute Genomics Platform"/>
            <consortium name="The Broad Institute Genome Sequencing Center for Infectious Disease"/>
            <person name="Wu L."/>
            <person name="Ma J."/>
        </authorList>
    </citation>
    <scope>NUCLEOTIDE SEQUENCE [LARGE SCALE GENOMIC DNA]</scope>
    <source>
        <strain evidence="2">CGMCC 1.7656</strain>
    </source>
</reference>
<name>A0ABQ2NMV8_9FLAO</name>
<protein>
    <submittedName>
        <fullName evidence="1">Uncharacterized protein</fullName>
    </submittedName>
</protein>